<evidence type="ECO:0000256" key="3">
    <source>
        <dbReference type="ARBA" id="ARBA00022741"/>
    </source>
</evidence>
<evidence type="ECO:0000256" key="1">
    <source>
        <dbReference type="ARBA" id="ARBA00004141"/>
    </source>
</evidence>
<feature type="non-terminal residue" evidence="9">
    <location>
        <position position="136"/>
    </location>
</feature>
<dbReference type="EMBL" id="JABANO010013163">
    <property type="protein sequence ID" value="KAF4740577.1"/>
    <property type="molecule type" value="Genomic_DNA"/>
</dbReference>
<name>A0A7J6T6U9_PEROL</name>
<dbReference type="GO" id="GO:0006874">
    <property type="term" value="P:intracellular calcium ion homeostasis"/>
    <property type="evidence" value="ECO:0007669"/>
    <property type="project" value="TreeGrafter"/>
</dbReference>
<comment type="subcellular location">
    <subcellularLocation>
        <location evidence="1">Membrane</location>
        <topology evidence="1">Multi-pass membrane protein</topology>
    </subcellularLocation>
</comment>
<protein>
    <submittedName>
        <fullName evidence="9">Cation-transporting atpase</fullName>
    </submittedName>
</protein>
<keyword evidence="2" id="KW-0479">Metal-binding</keyword>
<keyword evidence="10" id="KW-1185">Reference proteome</keyword>
<evidence type="ECO:0000256" key="4">
    <source>
        <dbReference type="ARBA" id="ARBA00022840"/>
    </source>
</evidence>
<evidence type="ECO:0000256" key="6">
    <source>
        <dbReference type="ARBA" id="ARBA00022967"/>
    </source>
</evidence>
<dbReference type="PANTHER" id="PTHR45630">
    <property type="entry name" value="CATION-TRANSPORTING ATPASE-RELATED"/>
    <property type="match status" value="1"/>
</dbReference>
<organism evidence="9 10">
    <name type="scientific">Perkinsus olseni</name>
    <name type="common">Perkinsus atlanticus</name>
    <dbReference type="NCBI Taxonomy" id="32597"/>
    <lineage>
        <taxon>Eukaryota</taxon>
        <taxon>Sar</taxon>
        <taxon>Alveolata</taxon>
        <taxon>Perkinsozoa</taxon>
        <taxon>Perkinsea</taxon>
        <taxon>Perkinsida</taxon>
        <taxon>Perkinsidae</taxon>
        <taxon>Perkinsus</taxon>
    </lineage>
</organism>
<dbReference type="GO" id="GO:0046872">
    <property type="term" value="F:metal ion binding"/>
    <property type="evidence" value="ECO:0007669"/>
    <property type="project" value="UniProtKB-KW"/>
</dbReference>
<evidence type="ECO:0000313" key="10">
    <source>
        <dbReference type="Proteomes" id="UP000553632"/>
    </source>
</evidence>
<keyword evidence="3" id="KW-0547">Nucleotide-binding</keyword>
<dbReference type="GO" id="GO:0005789">
    <property type="term" value="C:endoplasmic reticulum membrane"/>
    <property type="evidence" value="ECO:0007669"/>
    <property type="project" value="TreeGrafter"/>
</dbReference>
<dbReference type="InterPro" id="IPR059000">
    <property type="entry name" value="ATPase_P-type_domA"/>
</dbReference>
<dbReference type="Gene3D" id="2.70.150.10">
    <property type="entry name" value="Calcium-transporting ATPase, cytoplasmic transduction domain A"/>
    <property type="match status" value="1"/>
</dbReference>
<dbReference type="SUPFAM" id="SSF81653">
    <property type="entry name" value="Calcium ATPase, transduction domain A"/>
    <property type="match status" value="1"/>
</dbReference>
<reference evidence="9 10" key="1">
    <citation type="submission" date="2020-04" db="EMBL/GenBank/DDBJ databases">
        <title>Perkinsus olseni comparative genomics.</title>
        <authorList>
            <person name="Bogema D.R."/>
        </authorList>
    </citation>
    <scope>NUCLEOTIDE SEQUENCE [LARGE SCALE GENOMIC DNA]</scope>
    <source>
        <strain evidence="9 10">ATCC PRA-207</strain>
    </source>
</reference>
<dbReference type="GO" id="GO:0019829">
    <property type="term" value="F:ATPase-coupled monoatomic cation transmembrane transporter activity"/>
    <property type="evidence" value="ECO:0007669"/>
    <property type="project" value="TreeGrafter"/>
</dbReference>
<feature type="domain" description="P-type ATPase A" evidence="8">
    <location>
        <begin position="41"/>
        <end position="127"/>
    </location>
</feature>
<evidence type="ECO:0000256" key="7">
    <source>
        <dbReference type="SAM" id="Phobius"/>
    </source>
</evidence>
<sequence>YWYYSLMTIILLVMLEIMTIKRRIRDMSEIRSIKPPIYELAVLREGRWTFIPSSRLLPGDIVCVTTNNPVVPADMLILAGSSAVVNESMLTGESTPNLKESILSSSDIKLNCRGVHKDNILFSGTRLVLTKPPTAP</sequence>
<keyword evidence="5" id="KW-0460">Magnesium</keyword>
<dbReference type="AlphaFoldDB" id="A0A7J6T6U9"/>
<feature type="transmembrane region" description="Helical" evidence="7">
    <location>
        <begin position="6"/>
        <end position="24"/>
    </location>
</feature>
<dbReference type="GO" id="GO:0005524">
    <property type="term" value="F:ATP binding"/>
    <property type="evidence" value="ECO:0007669"/>
    <property type="project" value="UniProtKB-KW"/>
</dbReference>
<keyword evidence="7" id="KW-0472">Membrane</keyword>
<evidence type="ECO:0000256" key="5">
    <source>
        <dbReference type="ARBA" id="ARBA00022842"/>
    </source>
</evidence>
<dbReference type="Proteomes" id="UP000553632">
    <property type="component" value="Unassembled WGS sequence"/>
</dbReference>
<feature type="non-terminal residue" evidence="9">
    <location>
        <position position="1"/>
    </location>
</feature>
<keyword evidence="4" id="KW-0067">ATP-binding</keyword>
<evidence type="ECO:0000313" key="9">
    <source>
        <dbReference type="EMBL" id="KAF4740577.1"/>
    </source>
</evidence>
<dbReference type="InterPro" id="IPR006544">
    <property type="entry name" value="P-type_TPase_V"/>
</dbReference>
<gene>
    <name evidence="9" type="primary">UNK-2_8</name>
    <name evidence="9" type="ORF">FOZ63_023363</name>
</gene>
<dbReference type="InterPro" id="IPR008250">
    <property type="entry name" value="ATPase_P-typ_transduc_dom_A_sf"/>
</dbReference>
<evidence type="ECO:0000259" key="8">
    <source>
        <dbReference type="Pfam" id="PF00122"/>
    </source>
</evidence>
<keyword evidence="6" id="KW-1278">Translocase</keyword>
<dbReference type="Pfam" id="PF00122">
    <property type="entry name" value="E1-E2_ATPase"/>
    <property type="match status" value="1"/>
</dbReference>
<dbReference type="PANTHER" id="PTHR45630:SF7">
    <property type="entry name" value="ENDOPLASMIC RETICULUM TRANSMEMBRANE HELIX TRANSLOCASE"/>
    <property type="match status" value="1"/>
</dbReference>
<evidence type="ECO:0000256" key="2">
    <source>
        <dbReference type="ARBA" id="ARBA00022723"/>
    </source>
</evidence>
<keyword evidence="7" id="KW-0812">Transmembrane</keyword>
<proteinExistence type="predicted"/>
<comment type="caution">
    <text evidence="9">The sequence shown here is derived from an EMBL/GenBank/DDBJ whole genome shotgun (WGS) entry which is preliminary data.</text>
</comment>
<dbReference type="GO" id="GO:0015662">
    <property type="term" value="F:P-type ion transporter activity"/>
    <property type="evidence" value="ECO:0007669"/>
    <property type="project" value="TreeGrafter"/>
</dbReference>
<accession>A0A7J6T6U9</accession>
<keyword evidence="7" id="KW-1133">Transmembrane helix</keyword>